<dbReference type="AlphaFoldDB" id="A0A081C308"/>
<dbReference type="SUPFAM" id="SSF143120">
    <property type="entry name" value="YefM-like"/>
    <property type="match status" value="1"/>
</dbReference>
<proteinExistence type="inferred from homology"/>
<evidence type="ECO:0000313" key="3">
    <source>
        <dbReference type="EMBL" id="GAK58963.1"/>
    </source>
</evidence>
<comment type="similarity">
    <text evidence="1">Belongs to the phD/YefM antitoxin family.</text>
</comment>
<organism evidence="3">
    <name type="scientific">Vecturithrix granuli</name>
    <dbReference type="NCBI Taxonomy" id="1499967"/>
    <lineage>
        <taxon>Bacteria</taxon>
        <taxon>Candidatus Moduliflexota</taxon>
        <taxon>Candidatus Vecturitrichia</taxon>
        <taxon>Candidatus Vecturitrichales</taxon>
        <taxon>Candidatus Vecturitrichaceae</taxon>
        <taxon>Candidatus Vecturithrix</taxon>
    </lineage>
</organism>
<evidence type="ECO:0000256" key="2">
    <source>
        <dbReference type="SAM" id="MobiDB-lite"/>
    </source>
</evidence>
<keyword evidence="4" id="KW-1185">Reference proteome</keyword>
<name>A0A081C308_VECG1</name>
<dbReference type="EMBL" id="DF820469">
    <property type="protein sequence ID" value="GAK58963.1"/>
    <property type="molecule type" value="Genomic_DNA"/>
</dbReference>
<sequence length="80" mass="9443">MKTLNIHEAETQLLSILLEIKRTGEAYLIYRDREPIAELSPYRRKNRLIPHPVMSQITIDYDPTEPLSQNEWPEEEEHAA</sequence>
<dbReference type="InterPro" id="IPR036165">
    <property type="entry name" value="YefM-like_sf"/>
</dbReference>
<accession>A0A081C308</accession>
<evidence type="ECO:0000313" key="4">
    <source>
        <dbReference type="Proteomes" id="UP000030661"/>
    </source>
</evidence>
<protein>
    <submittedName>
        <fullName evidence="3">Prevent-host-death protein</fullName>
    </submittedName>
</protein>
<evidence type="ECO:0000256" key="1">
    <source>
        <dbReference type="ARBA" id="ARBA00009981"/>
    </source>
</evidence>
<feature type="region of interest" description="Disordered" evidence="2">
    <location>
        <begin position="59"/>
        <end position="80"/>
    </location>
</feature>
<dbReference type="HOGENOM" id="CLU_2582565_0_0_0"/>
<reference evidence="3" key="1">
    <citation type="journal article" date="2015" name="PeerJ">
        <title>First genomic representation of candidate bacterial phylum KSB3 points to enhanced environmental sensing as a trigger of wastewater bulking.</title>
        <authorList>
            <person name="Sekiguchi Y."/>
            <person name="Ohashi A."/>
            <person name="Parks D.H."/>
            <person name="Yamauchi T."/>
            <person name="Tyson G.W."/>
            <person name="Hugenholtz P."/>
        </authorList>
    </citation>
    <scope>NUCLEOTIDE SEQUENCE [LARGE SCALE GENOMIC DNA]</scope>
</reference>
<gene>
    <name evidence="3" type="ORF">U27_05938</name>
</gene>
<dbReference type="Proteomes" id="UP000030661">
    <property type="component" value="Unassembled WGS sequence"/>
</dbReference>